<dbReference type="Proteomes" id="UP000244225">
    <property type="component" value="Unassembled WGS sequence"/>
</dbReference>
<evidence type="ECO:0000313" key="2">
    <source>
        <dbReference type="Proteomes" id="UP000244225"/>
    </source>
</evidence>
<dbReference type="RefSeq" id="WP_108213329.1">
    <property type="nucleotide sequence ID" value="NZ_QBKI01000011.1"/>
</dbReference>
<proteinExistence type="predicted"/>
<protein>
    <submittedName>
        <fullName evidence="1">Uncharacterized protein</fullName>
    </submittedName>
</protein>
<evidence type="ECO:0000313" key="1">
    <source>
        <dbReference type="EMBL" id="PTX14399.1"/>
    </source>
</evidence>
<name>A0A2T5YD06_9BACT</name>
<reference evidence="1 2" key="1">
    <citation type="submission" date="2018-04" db="EMBL/GenBank/DDBJ databases">
        <title>Genomic Encyclopedia of Archaeal and Bacterial Type Strains, Phase II (KMG-II): from individual species to whole genera.</title>
        <authorList>
            <person name="Goeker M."/>
        </authorList>
    </citation>
    <scope>NUCLEOTIDE SEQUENCE [LARGE SCALE GENOMIC DNA]</scope>
    <source>
        <strain evidence="1 2">DSM 100162</strain>
    </source>
</reference>
<dbReference type="AlphaFoldDB" id="A0A2T5YD06"/>
<gene>
    <name evidence="1" type="ORF">C8N40_11164</name>
</gene>
<sequence>MRDITAFDQRVEKFIHRRTACNVIDQPGWVTFTRIRQGENAHARELAARSRAGLIPCSPCRIEDAVPAPVR</sequence>
<organism evidence="1 2">
    <name type="scientific">Pontibacter mucosus</name>
    <dbReference type="NCBI Taxonomy" id="1649266"/>
    <lineage>
        <taxon>Bacteria</taxon>
        <taxon>Pseudomonadati</taxon>
        <taxon>Bacteroidota</taxon>
        <taxon>Cytophagia</taxon>
        <taxon>Cytophagales</taxon>
        <taxon>Hymenobacteraceae</taxon>
        <taxon>Pontibacter</taxon>
    </lineage>
</organism>
<keyword evidence="2" id="KW-1185">Reference proteome</keyword>
<dbReference type="EMBL" id="QBKI01000011">
    <property type="protein sequence ID" value="PTX14399.1"/>
    <property type="molecule type" value="Genomic_DNA"/>
</dbReference>
<comment type="caution">
    <text evidence="1">The sequence shown here is derived from an EMBL/GenBank/DDBJ whole genome shotgun (WGS) entry which is preliminary data.</text>
</comment>
<accession>A0A2T5YD06</accession>